<evidence type="ECO:0000313" key="2">
    <source>
        <dbReference type="EMBL" id="AQL04858.1"/>
    </source>
</evidence>
<sequence length="284" mass="31067">MDYNSVVWYVRAAGDGERGEPEEPGGAVGGGPGPGVAAAAAGHELLRAVPAAPGAEQERVQPLLPRLLHGRRPLRLLPAGAPRPPRRPDTSVVVPQRDPGVGGGEADRHLPRADVRDQQRQDRVPQRPPAGQARQGRHQHLPDLLPEPPGLLPLLLPRMQAGRDAVGPEPDVRHTAETRAGIRRRRRLRLRRLVQPQEATEDGRVRPRPLRAAGRHPVVRRRGQQVQQRAHHAGDTADQPVPAVQEEGHPPPRPVLRLARSSKLLQRLECNTQSSSSSTFKIIQ</sequence>
<feature type="region of interest" description="Disordered" evidence="1">
    <location>
        <begin position="215"/>
        <end position="260"/>
    </location>
</feature>
<dbReference type="InParanoid" id="A0A1D6P4I1"/>
<feature type="compositionally biased region" description="Basic and acidic residues" evidence="1">
    <location>
        <begin position="105"/>
        <end position="125"/>
    </location>
</feature>
<evidence type="ECO:0000256" key="1">
    <source>
        <dbReference type="SAM" id="MobiDB-lite"/>
    </source>
</evidence>
<reference evidence="2" key="1">
    <citation type="submission" date="2015-12" db="EMBL/GenBank/DDBJ databases">
        <title>Update maize B73 reference genome by single molecule sequencing technologies.</title>
        <authorList>
            <consortium name="Maize Genome Sequencing Project"/>
            <person name="Ware D."/>
        </authorList>
    </citation>
    <scope>NUCLEOTIDE SEQUENCE</scope>
    <source>
        <tissue evidence="2">Seedling</tissue>
    </source>
</reference>
<dbReference type="IntAct" id="A0A1D6P4I1">
    <property type="interactions" value="1"/>
</dbReference>
<proteinExistence type="predicted"/>
<name>A0A1D6P4I1_MAIZE</name>
<feature type="region of interest" description="Disordered" evidence="1">
    <location>
        <begin position="14"/>
        <end position="38"/>
    </location>
</feature>
<organism evidence="2">
    <name type="scientific">Zea mays</name>
    <name type="common">Maize</name>
    <dbReference type="NCBI Taxonomy" id="4577"/>
    <lineage>
        <taxon>Eukaryota</taxon>
        <taxon>Viridiplantae</taxon>
        <taxon>Streptophyta</taxon>
        <taxon>Embryophyta</taxon>
        <taxon>Tracheophyta</taxon>
        <taxon>Spermatophyta</taxon>
        <taxon>Magnoliopsida</taxon>
        <taxon>Liliopsida</taxon>
        <taxon>Poales</taxon>
        <taxon>Poaceae</taxon>
        <taxon>PACMAD clade</taxon>
        <taxon>Panicoideae</taxon>
        <taxon>Andropogonodae</taxon>
        <taxon>Andropogoneae</taxon>
        <taxon>Tripsacinae</taxon>
        <taxon>Zea</taxon>
    </lineage>
</organism>
<protein>
    <submittedName>
        <fullName evidence="2">Uncharacterized protein</fullName>
    </submittedName>
</protein>
<accession>A0A1D6P4I1</accession>
<gene>
    <name evidence="2" type="ORF">ZEAMMB73_Zm00001d046688</name>
</gene>
<feature type="region of interest" description="Disordered" evidence="1">
    <location>
        <begin position="75"/>
        <end position="146"/>
    </location>
</feature>
<dbReference type="AlphaFoldDB" id="A0A1D6P4I1"/>
<dbReference type="EMBL" id="CM000785">
    <property type="protein sequence ID" value="AQL04858.1"/>
    <property type="molecule type" value="Genomic_DNA"/>
</dbReference>